<reference evidence="2 3" key="1">
    <citation type="submission" date="2017-01" db="EMBL/GenBank/DDBJ databases">
        <authorList>
            <person name="Mah S.A."/>
            <person name="Swanson W.J."/>
            <person name="Moy G.W."/>
            <person name="Vacquier V.D."/>
        </authorList>
    </citation>
    <scope>NUCLEOTIDE SEQUENCE [LARGE SCALE GENOMIC DNA]</scope>
    <source>
        <strain evidence="2 3">DSM 18014</strain>
    </source>
</reference>
<feature type="coiled-coil region" evidence="1">
    <location>
        <begin position="114"/>
        <end position="141"/>
    </location>
</feature>
<dbReference type="AlphaFoldDB" id="A0A1N7LLP3"/>
<evidence type="ECO:0000313" key="2">
    <source>
        <dbReference type="EMBL" id="SIS74727.1"/>
    </source>
</evidence>
<organism evidence="2 3">
    <name type="scientific">Chryseobacterium gambrini</name>
    <dbReference type="NCBI Taxonomy" id="373672"/>
    <lineage>
        <taxon>Bacteria</taxon>
        <taxon>Pseudomonadati</taxon>
        <taxon>Bacteroidota</taxon>
        <taxon>Flavobacteriia</taxon>
        <taxon>Flavobacteriales</taxon>
        <taxon>Weeksellaceae</taxon>
        <taxon>Chryseobacterium group</taxon>
        <taxon>Chryseobacterium</taxon>
    </lineage>
</organism>
<gene>
    <name evidence="2" type="ORF">SAMN05421785_102330</name>
</gene>
<sequence>MMKIINQLVYLKQVELIPENGLLLKFDNLQIWGINSLNSYFSDRFQDYYDGIFVYFKENVLNYHLLFKSHIGEQLYIEISNQNLNVWYAEYFDHIDDRNTVDNLEEIEILDFKFERIEKTAQDWKEEYQELEKTYLDLLSKK</sequence>
<dbReference type="Proteomes" id="UP000185781">
    <property type="component" value="Unassembled WGS sequence"/>
</dbReference>
<keyword evidence="1" id="KW-0175">Coiled coil</keyword>
<proteinExistence type="predicted"/>
<dbReference type="RefSeq" id="WP_076390794.1">
    <property type="nucleotide sequence ID" value="NZ_FTOV01000002.1"/>
</dbReference>
<dbReference type="EMBL" id="FTOV01000002">
    <property type="protein sequence ID" value="SIS74727.1"/>
    <property type="molecule type" value="Genomic_DNA"/>
</dbReference>
<protein>
    <submittedName>
        <fullName evidence="2">Uncharacterized protein</fullName>
    </submittedName>
</protein>
<name>A0A1N7LLP3_9FLAO</name>
<evidence type="ECO:0000313" key="3">
    <source>
        <dbReference type="Proteomes" id="UP000185781"/>
    </source>
</evidence>
<evidence type="ECO:0000256" key="1">
    <source>
        <dbReference type="SAM" id="Coils"/>
    </source>
</evidence>
<accession>A0A1N7LLP3</accession>